<dbReference type="Gene3D" id="3.30.360.10">
    <property type="entry name" value="Dihydrodipicolinate Reductase, domain 2"/>
    <property type="match status" value="1"/>
</dbReference>
<evidence type="ECO:0000259" key="4">
    <source>
        <dbReference type="Pfam" id="PF22725"/>
    </source>
</evidence>
<dbReference type="Proteomes" id="UP001500582">
    <property type="component" value="Unassembled WGS sequence"/>
</dbReference>
<protein>
    <submittedName>
        <fullName evidence="5">Gfo/Idh/MocA family oxidoreductase</fullName>
    </submittedName>
</protein>
<comment type="caution">
    <text evidence="5">The sequence shown here is derived from an EMBL/GenBank/DDBJ whole genome shotgun (WGS) entry which is preliminary data.</text>
</comment>
<evidence type="ECO:0000256" key="1">
    <source>
        <dbReference type="ARBA" id="ARBA00010928"/>
    </source>
</evidence>
<evidence type="ECO:0000313" key="6">
    <source>
        <dbReference type="Proteomes" id="UP001500582"/>
    </source>
</evidence>
<reference evidence="6" key="1">
    <citation type="journal article" date="2019" name="Int. J. Syst. Evol. Microbiol.">
        <title>The Global Catalogue of Microorganisms (GCM) 10K type strain sequencing project: providing services to taxonomists for standard genome sequencing and annotation.</title>
        <authorList>
            <consortium name="The Broad Institute Genomics Platform"/>
            <consortium name="The Broad Institute Genome Sequencing Center for Infectious Disease"/>
            <person name="Wu L."/>
            <person name="Ma J."/>
        </authorList>
    </citation>
    <scope>NUCLEOTIDE SEQUENCE [LARGE SCALE GENOMIC DNA]</scope>
    <source>
        <strain evidence="6">JCM 17705</strain>
    </source>
</reference>
<dbReference type="SUPFAM" id="SSF51735">
    <property type="entry name" value="NAD(P)-binding Rossmann-fold domains"/>
    <property type="match status" value="1"/>
</dbReference>
<dbReference type="Gene3D" id="3.40.50.720">
    <property type="entry name" value="NAD(P)-binding Rossmann-like Domain"/>
    <property type="match status" value="1"/>
</dbReference>
<dbReference type="PANTHER" id="PTHR43708">
    <property type="entry name" value="CONSERVED EXPRESSED OXIDOREDUCTASE (EUROFUNG)"/>
    <property type="match status" value="1"/>
</dbReference>
<evidence type="ECO:0000259" key="3">
    <source>
        <dbReference type="Pfam" id="PF01408"/>
    </source>
</evidence>
<gene>
    <name evidence="5" type="ORF">GCM10023149_34980</name>
</gene>
<dbReference type="RefSeq" id="WP_345212430.1">
    <property type="nucleotide sequence ID" value="NZ_BAABFT010000009.1"/>
</dbReference>
<dbReference type="InterPro" id="IPR036291">
    <property type="entry name" value="NAD(P)-bd_dom_sf"/>
</dbReference>
<proteinExistence type="inferred from homology"/>
<dbReference type="InterPro" id="IPR000683">
    <property type="entry name" value="Gfo/Idh/MocA-like_OxRdtase_N"/>
</dbReference>
<keyword evidence="2" id="KW-0560">Oxidoreductase</keyword>
<feature type="domain" description="Gfo/Idh/MocA-like oxidoreductase N-terminal" evidence="3">
    <location>
        <begin position="12"/>
        <end position="121"/>
    </location>
</feature>
<dbReference type="Pfam" id="PF01408">
    <property type="entry name" value="GFO_IDH_MocA"/>
    <property type="match status" value="1"/>
</dbReference>
<dbReference type="Pfam" id="PF22725">
    <property type="entry name" value="GFO_IDH_MocA_C3"/>
    <property type="match status" value="1"/>
</dbReference>
<evidence type="ECO:0000313" key="5">
    <source>
        <dbReference type="EMBL" id="GAA4329985.1"/>
    </source>
</evidence>
<dbReference type="EMBL" id="BAABFT010000009">
    <property type="protein sequence ID" value="GAA4329985.1"/>
    <property type="molecule type" value="Genomic_DNA"/>
</dbReference>
<sequence length="338" mass="38174">MAAPIVAGLMAFGMSGRVFHAPFLETSPDFTLKAVVERNQKKAQELYPDVISYDAFDELLADDEIELVVINTPNYTHYEYAMRALGAGKHVLLEKPAAATVAEVTEMYDLARKVDRKLMVYQNRRWDSGFLSVKEIIESGRLGDLIEVHFRFDRYKPQPGPKLFKETKEFAANGVAYDLGPHLIDNVIALFGRPLNFHKVTASHRDNSEVVDYFQFHMAYPNQVNVYITAGLLIAEHLPAFVIHGKLGSFVKTRTDVQESQLDAGMMPTDPAYGIEPEGSEGKLVTFDENGEKQIEWIASKKGDYKSLFKAVYHTIRENALFPVTEEHIAWQLELLEA</sequence>
<dbReference type="InterPro" id="IPR051317">
    <property type="entry name" value="Gfo/Idh/MocA_oxidoreduct"/>
</dbReference>
<organism evidence="5 6">
    <name type="scientific">Mucilaginibacter gynuensis</name>
    <dbReference type="NCBI Taxonomy" id="1302236"/>
    <lineage>
        <taxon>Bacteria</taxon>
        <taxon>Pseudomonadati</taxon>
        <taxon>Bacteroidota</taxon>
        <taxon>Sphingobacteriia</taxon>
        <taxon>Sphingobacteriales</taxon>
        <taxon>Sphingobacteriaceae</taxon>
        <taxon>Mucilaginibacter</taxon>
    </lineage>
</organism>
<dbReference type="SUPFAM" id="SSF55347">
    <property type="entry name" value="Glyceraldehyde-3-phosphate dehydrogenase-like, C-terminal domain"/>
    <property type="match status" value="1"/>
</dbReference>
<dbReference type="PANTHER" id="PTHR43708:SF5">
    <property type="entry name" value="CONSERVED EXPRESSED OXIDOREDUCTASE (EUROFUNG)-RELATED"/>
    <property type="match status" value="1"/>
</dbReference>
<comment type="similarity">
    <text evidence="1">Belongs to the Gfo/Idh/MocA family.</text>
</comment>
<keyword evidence="6" id="KW-1185">Reference proteome</keyword>
<feature type="domain" description="GFO/IDH/MocA-like oxidoreductase" evidence="4">
    <location>
        <begin position="130"/>
        <end position="250"/>
    </location>
</feature>
<dbReference type="InterPro" id="IPR055170">
    <property type="entry name" value="GFO_IDH_MocA-like_dom"/>
</dbReference>
<name>A0ABP8GU21_9SPHI</name>
<accession>A0ABP8GU21</accession>
<evidence type="ECO:0000256" key="2">
    <source>
        <dbReference type="ARBA" id="ARBA00023002"/>
    </source>
</evidence>